<sequence>MRGRPIGDIEMQLGRLCPLALGTFGDLNGDAY</sequence>
<keyword evidence="2" id="KW-1185">Reference proteome</keyword>
<comment type="caution">
    <text evidence="1">The sequence shown here is derived from an EMBL/GenBank/DDBJ whole genome shotgun (WGS) entry which is preliminary data.</text>
</comment>
<protein>
    <submittedName>
        <fullName evidence="1">Uncharacterized protein</fullName>
    </submittedName>
</protein>
<dbReference type="AlphaFoldDB" id="I4ELS4"/>
<dbReference type="Proteomes" id="UP000004221">
    <property type="component" value="Unassembled WGS sequence"/>
</dbReference>
<dbReference type="EMBL" id="CAGS01000477">
    <property type="protein sequence ID" value="CCF85636.1"/>
    <property type="molecule type" value="Genomic_DNA"/>
</dbReference>
<evidence type="ECO:0000313" key="2">
    <source>
        <dbReference type="Proteomes" id="UP000004221"/>
    </source>
</evidence>
<proteinExistence type="predicted"/>
<evidence type="ECO:0000313" key="1">
    <source>
        <dbReference type="EMBL" id="CCF85636.1"/>
    </source>
</evidence>
<accession>I4ELS4</accession>
<gene>
    <name evidence="1" type="ORF">NITHO_5280003</name>
</gene>
<name>I4ELS4_9BACT</name>
<organism evidence="1 2">
    <name type="scientific">Nitrolancea hollandica Lb</name>
    <dbReference type="NCBI Taxonomy" id="1129897"/>
    <lineage>
        <taxon>Bacteria</taxon>
        <taxon>Pseudomonadati</taxon>
        <taxon>Thermomicrobiota</taxon>
        <taxon>Thermomicrobia</taxon>
        <taxon>Sphaerobacterales</taxon>
        <taxon>Sphaerobacterineae</taxon>
        <taxon>Sphaerobacteraceae</taxon>
        <taxon>Nitrolancea</taxon>
    </lineage>
</organism>
<reference evidence="1 2" key="1">
    <citation type="journal article" date="2012" name="ISME J.">
        <title>Nitrification expanded: discovery, physiology and genomics of a nitrite-oxidizing bacterium from the phylum Chloroflexi.</title>
        <authorList>
            <person name="Sorokin D.Y."/>
            <person name="Lucker S."/>
            <person name="Vejmelkova D."/>
            <person name="Kostrikina N.A."/>
            <person name="Kleerebezem R."/>
            <person name="Rijpstra W.I."/>
            <person name="Damste J.S."/>
            <person name="Le Paslier D."/>
            <person name="Muyzer G."/>
            <person name="Wagner M."/>
            <person name="van Loosdrecht M.C."/>
            <person name="Daims H."/>
        </authorList>
    </citation>
    <scope>NUCLEOTIDE SEQUENCE [LARGE SCALE GENOMIC DNA]</scope>
    <source>
        <strain evidence="2">none</strain>
    </source>
</reference>